<dbReference type="EMBL" id="JARKIE010000150">
    <property type="protein sequence ID" value="KAJ7675264.1"/>
    <property type="molecule type" value="Genomic_DNA"/>
</dbReference>
<evidence type="ECO:0000313" key="2">
    <source>
        <dbReference type="Proteomes" id="UP001221757"/>
    </source>
</evidence>
<keyword evidence="2" id="KW-1185">Reference proteome</keyword>
<reference evidence="1" key="1">
    <citation type="submission" date="2023-03" db="EMBL/GenBank/DDBJ databases">
        <title>Massive genome expansion in bonnet fungi (Mycena s.s.) driven by repeated elements and novel gene families across ecological guilds.</title>
        <authorList>
            <consortium name="Lawrence Berkeley National Laboratory"/>
            <person name="Harder C.B."/>
            <person name="Miyauchi S."/>
            <person name="Viragh M."/>
            <person name="Kuo A."/>
            <person name="Thoen E."/>
            <person name="Andreopoulos B."/>
            <person name="Lu D."/>
            <person name="Skrede I."/>
            <person name="Drula E."/>
            <person name="Henrissat B."/>
            <person name="Morin E."/>
            <person name="Kohler A."/>
            <person name="Barry K."/>
            <person name="LaButti K."/>
            <person name="Morin E."/>
            <person name="Salamov A."/>
            <person name="Lipzen A."/>
            <person name="Mereny Z."/>
            <person name="Hegedus B."/>
            <person name="Baldrian P."/>
            <person name="Stursova M."/>
            <person name="Weitz H."/>
            <person name="Taylor A."/>
            <person name="Grigoriev I.V."/>
            <person name="Nagy L.G."/>
            <person name="Martin F."/>
            <person name="Kauserud H."/>
        </authorList>
    </citation>
    <scope>NUCLEOTIDE SEQUENCE</scope>
    <source>
        <strain evidence="1">CBHHK067</strain>
    </source>
</reference>
<comment type="caution">
    <text evidence="1">The sequence shown here is derived from an EMBL/GenBank/DDBJ whole genome shotgun (WGS) entry which is preliminary data.</text>
</comment>
<evidence type="ECO:0000313" key="1">
    <source>
        <dbReference type="EMBL" id="KAJ7675264.1"/>
    </source>
</evidence>
<name>A0AAD7D287_MYCRO</name>
<proteinExistence type="predicted"/>
<protein>
    <submittedName>
        <fullName evidence="1">Uncharacterized protein</fullName>
    </submittedName>
</protein>
<dbReference type="Proteomes" id="UP001221757">
    <property type="component" value="Unassembled WGS sequence"/>
</dbReference>
<gene>
    <name evidence="1" type="ORF">B0H17DRAFT_946085</name>
</gene>
<organism evidence="1 2">
    <name type="scientific">Mycena rosella</name>
    <name type="common">Pink bonnet</name>
    <name type="synonym">Agaricus rosellus</name>
    <dbReference type="NCBI Taxonomy" id="1033263"/>
    <lineage>
        <taxon>Eukaryota</taxon>
        <taxon>Fungi</taxon>
        <taxon>Dikarya</taxon>
        <taxon>Basidiomycota</taxon>
        <taxon>Agaricomycotina</taxon>
        <taxon>Agaricomycetes</taxon>
        <taxon>Agaricomycetidae</taxon>
        <taxon>Agaricales</taxon>
        <taxon>Marasmiineae</taxon>
        <taxon>Mycenaceae</taxon>
        <taxon>Mycena</taxon>
    </lineage>
</organism>
<dbReference type="AlphaFoldDB" id="A0AAD7D287"/>
<sequence>MVQFGWNAGPRHARVFGLAKSFTKDFDDKTKTNRDTNIIAATTVVWGVAKAQLPTEITDAIDRELLNTGMPRIASRNVAEGTGFHIKLNGTDYTFPIFERAPPEAYLTREHSA</sequence>
<accession>A0AAD7D287</accession>